<feature type="compositionally biased region" description="Basic and acidic residues" evidence="6">
    <location>
        <begin position="616"/>
        <end position="626"/>
    </location>
</feature>
<dbReference type="Gene3D" id="3.40.50.300">
    <property type="entry name" value="P-loop containing nucleotide triphosphate hydrolases"/>
    <property type="match status" value="2"/>
</dbReference>
<dbReference type="GO" id="GO:0005525">
    <property type="term" value="F:GTP binding"/>
    <property type="evidence" value="ECO:0007669"/>
    <property type="project" value="UniProtKB-KW"/>
</dbReference>
<evidence type="ECO:0000256" key="4">
    <source>
        <dbReference type="ARBA" id="ARBA00023134"/>
    </source>
</evidence>
<dbReference type="InterPro" id="IPR006073">
    <property type="entry name" value="GTP-bd"/>
</dbReference>
<reference evidence="7" key="1">
    <citation type="submission" date="2022-03" db="EMBL/GenBank/DDBJ databases">
        <authorList>
            <person name="Martin C."/>
        </authorList>
    </citation>
    <scope>NUCLEOTIDE SEQUENCE</scope>
</reference>
<evidence type="ECO:0000256" key="5">
    <source>
        <dbReference type="ARBA" id="ARBA00040145"/>
    </source>
</evidence>
<feature type="compositionally biased region" description="Basic and acidic residues" evidence="6">
    <location>
        <begin position="301"/>
        <end position="314"/>
    </location>
</feature>
<dbReference type="CDD" id="cd01857">
    <property type="entry name" value="HSR1_MMR1"/>
    <property type="match status" value="1"/>
</dbReference>
<feature type="region of interest" description="Disordered" evidence="6">
    <location>
        <begin position="616"/>
        <end position="664"/>
    </location>
</feature>
<dbReference type="InterPro" id="IPR027417">
    <property type="entry name" value="P-loop_NTPase"/>
</dbReference>
<protein>
    <recommendedName>
        <fullName evidence="5">Large subunit GTPase 1 homolog</fullName>
    </recommendedName>
</protein>
<dbReference type="SUPFAM" id="SSF52540">
    <property type="entry name" value="P-loop containing nucleoside triphosphate hydrolases"/>
    <property type="match status" value="1"/>
</dbReference>
<keyword evidence="4" id="KW-0342">GTP-binding</keyword>
<dbReference type="PANTHER" id="PTHR45709:SF2">
    <property type="entry name" value="LARGE SUBUNIT GTPASE 1 HOMOLOG"/>
    <property type="match status" value="1"/>
</dbReference>
<feature type="region of interest" description="Disordered" evidence="6">
    <location>
        <begin position="1"/>
        <end position="37"/>
    </location>
</feature>
<dbReference type="OrthoDB" id="61815at2759"/>
<feature type="compositionally biased region" description="Polar residues" evidence="6">
    <location>
        <begin position="315"/>
        <end position="334"/>
    </location>
</feature>
<feature type="region of interest" description="Disordered" evidence="6">
    <location>
        <begin position="253"/>
        <end position="336"/>
    </location>
</feature>
<dbReference type="InterPro" id="IPR043358">
    <property type="entry name" value="GNL1-like"/>
</dbReference>
<keyword evidence="2" id="KW-0547">Nucleotide-binding</keyword>
<dbReference type="GO" id="GO:0000054">
    <property type="term" value="P:ribosomal subunit export from nucleus"/>
    <property type="evidence" value="ECO:0007669"/>
    <property type="project" value="TreeGrafter"/>
</dbReference>
<keyword evidence="8" id="KW-1185">Reference proteome</keyword>
<feature type="compositionally biased region" description="Acidic residues" evidence="6">
    <location>
        <begin position="266"/>
        <end position="290"/>
    </location>
</feature>
<gene>
    <name evidence="7" type="ORF">OFUS_LOCUS3125</name>
</gene>
<evidence type="ECO:0000256" key="1">
    <source>
        <dbReference type="ARBA" id="ARBA00022490"/>
    </source>
</evidence>
<evidence type="ECO:0000313" key="7">
    <source>
        <dbReference type="EMBL" id="CAH1775882.1"/>
    </source>
</evidence>
<feature type="compositionally biased region" description="Polar residues" evidence="6">
    <location>
        <begin position="23"/>
        <end position="35"/>
    </location>
</feature>
<feature type="compositionally biased region" description="Basic residues" evidence="6">
    <location>
        <begin position="642"/>
        <end position="656"/>
    </location>
</feature>
<dbReference type="GO" id="GO:0003924">
    <property type="term" value="F:GTPase activity"/>
    <property type="evidence" value="ECO:0007669"/>
    <property type="project" value="InterPro"/>
</dbReference>
<organism evidence="7 8">
    <name type="scientific">Owenia fusiformis</name>
    <name type="common">Polychaete worm</name>
    <dbReference type="NCBI Taxonomy" id="6347"/>
    <lineage>
        <taxon>Eukaryota</taxon>
        <taxon>Metazoa</taxon>
        <taxon>Spiralia</taxon>
        <taxon>Lophotrochozoa</taxon>
        <taxon>Annelida</taxon>
        <taxon>Polychaeta</taxon>
        <taxon>Sedentaria</taxon>
        <taxon>Canalipalpata</taxon>
        <taxon>Sabellida</taxon>
        <taxon>Oweniida</taxon>
        <taxon>Oweniidae</taxon>
        <taxon>Owenia</taxon>
    </lineage>
</organism>
<dbReference type="AlphaFoldDB" id="A0A8J1TPS8"/>
<dbReference type="EMBL" id="CAIIXF020000001">
    <property type="protein sequence ID" value="CAH1775882.1"/>
    <property type="molecule type" value="Genomic_DNA"/>
</dbReference>
<feature type="region of interest" description="Disordered" evidence="6">
    <location>
        <begin position="566"/>
        <end position="597"/>
    </location>
</feature>
<evidence type="ECO:0000256" key="6">
    <source>
        <dbReference type="SAM" id="MobiDB-lite"/>
    </source>
</evidence>
<proteinExistence type="predicted"/>
<evidence type="ECO:0000256" key="2">
    <source>
        <dbReference type="ARBA" id="ARBA00022741"/>
    </source>
</evidence>
<evidence type="ECO:0000256" key="3">
    <source>
        <dbReference type="ARBA" id="ARBA00022801"/>
    </source>
</evidence>
<feature type="compositionally biased region" description="Basic and acidic residues" evidence="6">
    <location>
        <begin position="575"/>
        <end position="586"/>
    </location>
</feature>
<sequence>MGKNKKGGSGLGKSIIKDRFGGQKTSRQSSDSFLHTSELDDGYDWGRLNLQSVTEQSNLDDFLATAELAGTEFTAEKLNVRFVNPEQPNAILSKDEKEKIQATQEANKSLLSIPRRPKWDTSTSAEQLENMEKEGFLNWRRALAELQEVEGIVLTPYEKNLDFWRQLWRVIERSDIVVQIVDARNPLLFRCEDLENYVKEISQEKKNMILINKADHLMEDQRKIWGEFFGKQGVHVAFWSAMAEIQRVKDLEAAENEDKETTNNEMEIEADVELDSDNSDDENNETENDGDNSVPNLEHNASNDDTKEVPERTSESTNSQLDTGHTSHSNSETIAPSIPIVMEQLSETSIEDSVKVDTEESVNVIPVNNNSNLLTGDELIELLKTLHTGKKVQEGLTTVGLVGYPNVGKSSTINAILQCKKVPVSATPGRTKHFQTLYVDKTIMLCDCPGLVMPSFVSTKAELVVSGILPIDQMRDHIPPVAFVANHIPKHIIERTYGINLPLPREGEDPKRDPTAMEILNCYGYMRGYMTARGVPDCPRSARYILKDYMNGKLLYCHSPPDVPQDHFQPPLEMDCSKSEESDVTNKKPGWNSSSQISGADMDKAFFLKRESQLHRKGVHGDKGGLREGLQSSSSSVNDKPWKKHCNKGKKQKLRRIHTDLDKH</sequence>
<evidence type="ECO:0000313" key="8">
    <source>
        <dbReference type="Proteomes" id="UP000749559"/>
    </source>
</evidence>
<accession>A0A8J1TPS8</accession>
<dbReference type="GO" id="GO:0005829">
    <property type="term" value="C:cytosol"/>
    <property type="evidence" value="ECO:0007669"/>
    <property type="project" value="TreeGrafter"/>
</dbReference>
<keyword evidence="1" id="KW-0963">Cytoplasm</keyword>
<comment type="caution">
    <text evidence="7">The sequence shown here is derived from an EMBL/GenBank/DDBJ whole genome shotgun (WGS) entry which is preliminary data.</text>
</comment>
<name>A0A8J1TPS8_OWEFU</name>
<dbReference type="Pfam" id="PF01926">
    <property type="entry name" value="MMR_HSR1"/>
    <property type="match status" value="1"/>
</dbReference>
<dbReference type="PANTHER" id="PTHR45709">
    <property type="entry name" value="LARGE SUBUNIT GTPASE 1 HOMOLOG-RELATED"/>
    <property type="match status" value="1"/>
</dbReference>
<keyword evidence="3" id="KW-0378">Hydrolase</keyword>
<dbReference type="Proteomes" id="UP000749559">
    <property type="component" value="Unassembled WGS sequence"/>
</dbReference>